<sequence>MANLERQYVEHKEKFEKWKVDNVKQRGSETYNRYVEQFHQWEMNVKEQQRLLIDERNNLVNSSDVDVALG</sequence>
<gene>
    <name evidence="1" type="ORF">ASIM_LOCUS7693</name>
</gene>
<protein>
    <submittedName>
        <fullName evidence="1">Uncharacterized protein</fullName>
    </submittedName>
</protein>
<reference evidence="1 2" key="1">
    <citation type="submission" date="2018-11" db="EMBL/GenBank/DDBJ databases">
        <authorList>
            <consortium name="Pathogen Informatics"/>
        </authorList>
    </citation>
    <scope>NUCLEOTIDE SEQUENCE [LARGE SCALE GENOMIC DNA]</scope>
</reference>
<proteinExistence type="predicted"/>
<keyword evidence="2" id="KW-1185">Reference proteome</keyword>
<dbReference type="EMBL" id="UYRR01019212">
    <property type="protein sequence ID" value="VDK29836.1"/>
    <property type="molecule type" value="Genomic_DNA"/>
</dbReference>
<name>A0A3P6NSW8_ANISI</name>
<dbReference type="OrthoDB" id="5793875at2759"/>
<organism evidence="1 2">
    <name type="scientific">Anisakis simplex</name>
    <name type="common">Herring worm</name>
    <dbReference type="NCBI Taxonomy" id="6269"/>
    <lineage>
        <taxon>Eukaryota</taxon>
        <taxon>Metazoa</taxon>
        <taxon>Ecdysozoa</taxon>
        <taxon>Nematoda</taxon>
        <taxon>Chromadorea</taxon>
        <taxon>Rhabditida</taxon>
        <taxon>Spirurina</taxon>
        <taxon>Ascaridomorpha</taxon>
        <taxon>Ascaridoidea</taxon>
        <taxon>Anisakidae</taxon>
        <taxon>Anisakis</taxon>
        <taxon>Anisakis simplex complex</taxon>
    </lineage>
</organism>
<accession>A0A3P6NSW8</accession>
<dbReference type="AlphaFoldDB" id="A0A3P6NSW8"/>
<evidence type="ECO:0000313" key="1">
    <source>
        <dbReference type="EMBL" id="VDK29836.1"/>
    </source>
</evidence>
<dbReference type="Proteomes" id="UP000267096">
    <property type="component" value="Unassembled WGS sequence"/>
</dbReference>
<evidence type="ECO:0000313" key="2">
    <source>
        <dbReference type="Proteomes" id="UP000267096"/>
    </source>
</evidence>